<accession>A0ACA9RK89</accession>
<proteinExistence type="predicted"/>
<keyword evidence="2" id="KW-1185">Reference proteome</keyword>
<feature type="non-terminal residue" evidence="1">
    <location>
        <position position="179"/>
    </location>
</feature>
<sequence length="179" mass="20724">MLAVQSILILINPYVHSLQILRDNSSHTASLKLCENTSTGEIATIIYTNNTVNISPRSIIIWHHSDSLSKFINILSSQYEPLQYLLLFPHRTPGWHPNNCYNLSQIDWYRCHLLHEQRFLIFRRLTSEYLVDISTTAIIEDDFEDKDDRDKKKNLHLPASFLGSKRWCSTRVANALALA</sequence>
<dbReference type="Proteomes" id="UP000789920">
    <property type="component" value="Unassembled WGS sequence"/>
</dbReference>
<name>A0ACA9RK89_9GLOM</name>
<protein>
    <submittedName>
        <fullName evidence="1">28908_t:CDS:1</fullName>
    </submittedName>
</protein>
<gene>
    <name evidence="1" type="ORF">RPERSI_LOCUS20210</name>
</gene>
<evidence type="ECO:0000313" key="2">
    <source>
        <dbReference type="Proteomes" id="UP000789920"/>
    </source>
</evidence>
<comment type="caution">
    <text evidence="1">The sequence shown here is derived from an EMBL/GenBank/DDBJ whole genome shotgun (WGS) entry which is preliminary data.</text>
</comment>
<reference evidence="1" key="1">
    <citation type="submission" date="2021-06" db="EMBL/GenBank/DDBJ databases">
        <authorList>
            <person name="Kallberg Y."/>
            <person name="Tangrot J."/>
            <person name="Rosling A."/>
        </authorList>
    </citation>
    <scope>NUCLEOTIDE SEQUENCE</scope>
    <source>
        <strain evidence="1">MA461A</strain>
    </source>
</reference>
<organism evidence="1 2">
    <name type="scientific">Racocetra persica</name>
    <dbReference type="NCBI Taxonomy" id="160502"/>
    <lineage>
        <taxon>Eukaryota</taxon>
        <taxon>Fungi</taxon>
        <taxon>Fungi incertae sedis</taxon>
        <taxon>Mucoromycota</taxon>
        <taxon>Glomeromycotina</taxon>
        <taxon>Glomeromycetes</taxon>
        <taxon>Diversisporales</taxon>
        <taxon>Gigasporaceae</taxon>
        <taxon>Racocetra</taxon>
    </lineage>
</organism>
<dbReference type="EMBL" id="CAJVQC010056651">
    <property type="protein sequence ID" value="CAG8796695.1"/>
    <property type="molecule type" value="Genomic_DNA"/>
</dbReference>
<evidence type="ECO:0000313" key="1">
    <source>
        <dbReference type="EMBL" id="CAG8796695.1"/>
    </source>
</evidence>